<keyword evidence="4" id="KW-0067">ATP-binding</keyword>
<keyword evidence="3 6" id="KW-0347">Helicase</keyword>
<name>A0A829PPQ5_9MYCO</name>
<protein>
    <submittedName>
        <fullName evidence="6">DEAD/DEAH box helicase family protein</fullName>
    </submittedName>
</protein>
<sequence>MPAPLVNVLTRGCIDAPFPIQAATLPDTLGGRDVLARGKTGSGKTLGFSIPVVARIADGTRVPGRPRALVLAPTRELATQISAVIEPLAAAYRMKVTTIFGGFRSIGRSRRSRPEWTLWSHARAGWTTCSSRAT</sequence>
<gene>
    <name evidence="6" type="ORF">L829_2713</name>
</gene>
<dbReference type="GO" id="GO:0005829">
    <property type="term" value="C:cytosol"/>
    <property type="evidence" value="ECO:0007669"/>
    <property type="project" value="TreeGrafter"/>
</dbReference>
<evidence type="ECO:0000256" key="1">
    <source>
        <dbReference type="ARBA" id="ARBA00022741"/>
    </source>
</evidence>
<accession>A0A829PPQ5</accession>
<dbReference type="GO" id="GO:0003724">
    <property type="term" value="F:RNA helicase activity"/>
    <property type="evidence" value="ECO:0007669"/>
    <property type="project" value="TreeGrafter"/>
</dbReference>
<dbReference type="AlphaFoldDB" id="A0A829PPQ5"/>
<reference evidence="6 7" key="1">
    <citation type="submission" date="2014-01" db="EMBL/GenBank/DDBJ databases">
        <authorList>
            <person name="Zelazny A."/>
            <person name="Olivier K."/>
            <person name="Sampaio E.P."/>
            <person name="Holland S.M."/>
            <person name="Tallon L.J."/>
            <person name="Sadzewicz L.K."/>
            <person name="Sengamalay N."/>
            <person name="Fraser C.M."/>
            <person name="Hine E."/>
            <person name="Shefchek K.A."/>
            <person name="Das S.P."/>
            <person name="Shallom S.J."/>
            <person name="Agrawal S."/>
            <person name="Tettelin H."/>
        </authorList>
    </citation>
    <scope>NUCLEOTIDE SEQUENCE [LARGE SCALE GENOMIC DNA]</scope>
    <source>
        <strain evidence="6 7">MAB_030201_1075</strain>
    </source>
</reference>
<evidence type="ECO:0000313" key="7">
    <source>
        <dbReference type="Proteomes" id="UP000019854"/>
    </source>
</evidence>
<keyword evidence="2" id="KW-0378">Hydrolase</keyword>
<dbReference type="GO" id="GO:0003676">
    <property type="term" value="F:nucleic acid binding"/>
    <property type="evidence" value="ECO:0007669"/>
    <property type="project" value="InterPro"/>
</dbReference>
<dbReference type="InterPro" id="IPR050079">
    <property type="entry name" value="DEAD_box_RNA_helicase"/>
</dbReference>
<keyword evidence="1" id="KW-0547">Nucleotide-binding</keyword>
<evidence type="ECO:0000256" key="4">
    <source>
        <dbReference type="ARBA" id="ARBA00022840"/>
    </source>
</evidence>
<dbReference type="EMBL" id="JAOX01000001">
    <property type="protein sequence ID" value="ETZ89138.1"/>
    <property type="molecule type" value="Genomic_DNA"/>
</dbReference>
<comment type="caution">
    <text evidence="6">The sequence shown here is derived from an EMBL/GenBank/DDBJ whole genome shotgun (WGS) entry which is preliminary data.</text>
</comment>
<proteinExistence type="predicted"/>
<dbReference type="GO" id="GO:0005524">
    <property type="term" value="F:ATP binding"/>
    <property type="evidence" value="ECO:0007669"/>
    <property type="project" value="UniProtKB-KW"/>
</dbReference>
<organism evidence="6 7">
    <name type="scientific">Mycobacteroides abscessus MAB_030201_1075</name>
    <dbReference type="NCBI Taxonomy" id="1335410"/>
    <lineage>
        <taxon>Bacteria</taxon>
        <taxon>Bacillati</taxon>
        <taxon>Actinomycetota</taxon>
        <taxon>Actinomycetes</taxon>
        <taxon>Mycobacteriales</taxon>
        <taxon>Mycobacteriaceae</taxon>
        <taxon>Mycobacteroides</taxon>
        <taxon>Mycobacteroides abscessus</taxon>
    </lineage>
</organism>
<evidence type="ECO:0000313" key="6">
    <source>
        <dbReference type="EMBL" id="ETZ89138.1"/>
    </source>
</evidence>
<evidence type="ECO:0000256" key="3">
    <source>
        <dbReference type="ARBA" id="ARBA00022806"/>
    </source>
</evidence>
<dbReference type="PANTHER" id="PTHR47959">
    <property type="entry name" value="ATP-DEPENDENT RNA HELICASE RHLE-RELATED"/>
    <property type="match status" value="1"/>
</dbReference>
<feature type="domain" description="Helicase ATP-binding" evidence="5">
    <location>
        <begin position="25"/>
        <end position="134"/>
    </location>
</feature>
<dbReference type="Pfam" id="PF00270">
    <property type="entry name" value="DEAD"/>
    <property type="match status" value="1"/>
</dbReference>
<dbReference type="InterPro" id="IPR011545">
    <property type="entry name" value="DEAD/DEAH_box_helicase_dom"/>
</dbReference>
<dbReference type="PROSITE" id="PS51192">
    <property type="entry name" value="HELICASE_ATP_BIND_1"/>
    <property type="match status" value="1"/>
</dbReference>
<dbReference type="PANTHER" id="PTHR47959:SF13">
    <property type="entry name" value="ATP-DEPENDENT RNA HELICASE RHLE"/>
    <property type="match status" value="1"/>
</dbReference>
<evidence type="ECO:0000256" key="2">
    <source>
        <dbReference type="ARBA" id="ARBA00022801"/>
    </source>
</evidence>
<dbReference type="SUPFAM" id="SSF52540">
    <property type="entry name" value="P-loop containing nucleoside triphosphate hydrolases"/>
    <property type="match status" value="1"/>
</dbReference>
<dbReference type="InterPro" id="IPR014001">
    <property type="entry name" value="Helicase_ATP-bd"/>
</dbReference>
<dbReference type="GO" id="GO:0016787">
    <property type="term" value="F:hydrolase activity"/>
    <property type="evidence" value="ECO:0007669"/>
    <property type="project" value="UniProtKB-KW"/>
</dbReference>
<dbReference type="InterPro" id="IPR027417">
    <property type="entry name" value="P-loop_NTPase"/>
</dbReference>
<evidence type="ECO:0000259" key="5">
    <source>
        <dbReference type="PROSITE" id="PS51192"/>
    </source>
</evidence>
<dbReference type="Gene3D" id="3.40.50.300">
    <property type="entry name" value="P-loop containing nucleotide triphosphate hydrolases"/>
    <property type="match status" value="1"/>
</dbReference>
<dbReference type="Proteomes" id="UP000019854">
    <property type="component" value="Unassembled WGS sequence"/>
</dbReference>